<sequence length="236" mass="23851">MAAGGSSGADVGSPQNAAMVDAGDGIALASGSKPKSAAAGAFASRRSSRQASPARTSLFHTQQLTGGGGSSRSAAVAAASVDPEEQVRKAQERLEAYNRAQKETTRAAEAEEAARRQRHADERNRHNLAKERRRVEIYALNALLALSEAARTQLLVEAMTAQGQGQDAQGLQASGGGADTSSGAAAEGAAGSSGGAADDFDAGLTDDAQDSGSEEEVGPQVSANHSKGIALLRHGV</sequence>
<feature type="compositionally biased region" description="Basic and acidic residues" evidence="1">
    <location>
        <begin position="85"/>
        <end position="127"/>
    </location>
</feature>
<feature type="compositionally biased region" description="Low complexity" evidence="1">
    <location>
        <begin position="71"/>
        <end position="81"/>
    </location>
</feature>
<name>A0A835VZR8_CHLIN</name>
<feature type="region of interest" description="Disordered" evidence="1">
    <location>
        <begin position="167"/>
        <end position="236"/>
    </location>
</feature>
<evidence type="ECO:0000313" key="2">
    <source>
        <dbReference type="EMBL" id="KAG2430961.1"/>
    </source>
</evidence>
<reference evidence="2" key="1">
    <citation type="journal article" date="2020" name="bioRxiv">
        <title>Comparative genomics of Chlamydomonas.</title>
        <authorList>
            <person name="Craig R.J."/>
            <person name="Hasan A.R."/>
            <person name="Ness R.W."/>
            <person name="Keightley P.D."/>
        </authorList>
    </citation>
    <scope>NUCLEOTIDE SEQUENCE</scope>
    <source>
        <strain evidence="2">SAG 7.73</strain>
    </source>
</reference>
<comment type="caution">
    <text evidence="2">The sequence shown here is derived from an EMBL/GenBank/DDBJ whole genome shotgun (WGS) entry which is preliminary data.</text>
</comment>
<proteinExistence type="predicted"/>
<dbReference type="AlphaFoldDB" id="A0A835VZR8"/>
<protein>
    <submittedName>
        <fullName evidence="2">Uncharacterized protein</fullName>
    </submittedName>
</protein>
<evidence type="ECO:0000313" key="3">
    <source>
        <dbReference type="Proteomes" id="UP000650467"/>
    </source>
</evidence>
<dbReference type="Proteomes" id="UP000650467">
    <property type="component" value="Unassembled WGS sequence"/>
</dbReference>
<dbReference type="EMBL" id="JAEHOC010000026">
    <property type="protein sequence ID" value="KAG2430961.1"/>
    <property type="molecule type" value="Genomic_DNA"/>
</dbReference>
<keyword evidence="3" id="KW-1185">Reference proteome</keyword>
<gene>
    <name evidence="2" type="ORF">HXX76_009927</name>
</gene>
<accession>A0A835VZR8</accession>
<feature type="compositionally biased region" description="Low complexity" evidence="1">
    <location>
        <begin position="29"/>
        <end position="57"/>
    </location>
</feature>
<feature type="compositionally biased region" description="Acidic residues" evidence="1">
    <location>
        <begin position="207"/>
        <end position="217"/>
    </location>
</feature>
<evidence type="ECO:0000256" key="1">
    <source>
        <dbReference type="SAM" id="MobiDB-lite"/>
    </source>
</evidence>
<feature type="region of interest" description="Disordered" evidence="1">
    <location>
        <begin position="26"/>
        <end position="127"/>
    </location>
</feature>
<organism evidence="2 3">
    <name type="scientific">Chlamydomonas incerta</name>
    <dbReference type="NCBI Taxonomy" id="51695"/>
    <lineage>
        <taxon>Eukaryota</taxon>
        <taxon>Viridiplantae</taxon>
        <taxon>Chlorophyta</taxon>
        <taxon>core chlorophytes</taxon>
        <taxon>Chlorophyceae</taxon>
        <taxon>CS clade</taxon>
        <taxon>Chlamydomonadales</taxon>
        <taxon>Chlamydomonadaceae</taxon>
        <taxon>Chlamydomonas</taxon>
    </lineage>
</organism>
<feature type="compositionally biased region" description="Low complexity" evidence="1">
    <location>
        <begin position="179"/>
        <end position="190"/>
    </location>
</feature>